<dbReference type="OrthoDB" id="5588054at2"/>
<dbReference type="STRING" id="336831.WG68_14320"/>
<keyword evidence="2" id="KW-1185">Reference proteome</keyword>
<dbReference type="EMBL" id="LAHO01000014">
    <property type="protein sequence ID" value="KKO44716.1"/>
    <property type="molecule type" value="Genomic_DNA"/>
</dbReference>
<sequence>MITDEQLSAFLDNELPESQMQLVRQQLAIDPLLSDRLAQLAATAALVSRYSSAIEQVPLSANLQKLLEPAPVSKLAVSAWQRLQQIAQQQLALAASVALLAGFLLGQFLPLVRQPLATPWPAVFALLENAASGQQYSAGKDYHLFPQLTFKNKQQQFCRHFILREPAAQSENIACRLEGNWQLVASYREPLTLQKNHVYQLASSAAKLDPLLDQLIEGPLLDAAQEQLMLDTNWQ</sequence>
<reference evidence="1 2" key="1">
    <citation type="submission" date="2015-03" db="EMBL/GenBank/DDBJ databases">
        <title>Draft genome sequences of two protease-producing strains of Arsukibacterium isolated from two cold and alkaline environments.</title>
        <authorList>
            <person name="Lylloff J.E."/>
            <person name="Skov L.B."/>
            <person name="Jepsen M."/>
            <person name="Hallin P.F."/>
            <person name="Sorensen S.J."/>
            <person name="Stougaard P."/>
            <person name="Glaring M.A."/>
        </authorList>
    </citation>
    <scope>NUCLEOTIDE SEQUENCE [LARGE SCALE GENOMIC DNA]</scope>
    <source>
        <strain evidence="1 2">GCM72</strain>
    </source>
</reference>
<organism evidence="1 2">
    <name type="scientific">Arsukibacterium ikkense</name>
    <dbReference type="NCBI Taxonomy" id="336831"/>
    <lineage>
        <taxon>Bacteria</taxon>
        <taxon>Pseudomonadati</taxon>
        <taxon>Pseudomonadota</taxon>
        <taxon>Gammaproteobacteria</taxon>
        <taxon>Chromatiales</taxon>
        <taxon>Chromatiaceae</taxon>
        <taxon>Arsukibacterium</taxon>
    </lineage>
</organism>
<evidence type="ECO:0000313" key="1">
    <source>
        <dbReference type="EMBL" id="KKO44716.1"/>
    </source>
</evidence>
<dbReference type="RefSeq" id="WP_046558388.1">
    <property type="nucleotide sequence ID" value="NZ_LAHO01000014.1"/>
</dbReference>
<evidence type="ECO:0000313" key="2">
    <source>
        <dbReference type="Proteomes" id="UP000034228"/>
    </source>
</evidence>
<dbReference type="Proteomes" id="UP000034228">
    <property type="component" value="Unassembled WGS sequence"/>
</dbReference>
<gene>
    <name evidence="1" type="ORF">WG68_14320</name>
</gene>
<accession>A0A0M2V251</accession>
<dbReference type="PATRIC" id="fig|336831.14.peg.1492"/>
<proteinExistence type="predicted"/>
<dbReference type="AlphaFoldDB" id="A0A0M2V251"/>
<comment type="caution">
    <text evidence="1">The sequence shown here is derived from an EMBL/GenBank/DDBJ whole genome shotgun (WGS) entry which is preliminary data.</text>
</comment>
<name>A0A0M2V251_9GAMM</name>
<evidence type="ECO:0008006" key="3">
    <source>
        <dbReference type="Google" id="ProtNLM"/>
    </source>
</evidence>
<protein>
    <recommendedName>
        <fullName evidence="3">Anti-sigma factor</fullName>
    </recommendedName>
</protein>